<feature type="signal peptide" evidence="7">
    <location>
        <begin position="1"/>
        <end position="19"/>
    </location>
</feature>
<keyword evidence="3 6" id="KW-0378">Hydrolase</keyword>
<organism evidence="9 10">
    <name type="scientific">Trichogramma kaykai</name>
    <dbReference type="NCBI Taxonomy" id="54128"/>
    <lineage>
        <taxon>Eukaryota</taxon>
        <taxon>Metazoa</taxon>
        <taxon>Ecdysozoa</taxon>
        <taxon>Arthropoda</taxon>
        <taxon>Hexapoda</taxon>
        <taxon>Insecta</taxon>
        <taxon>Pterygota</taxon>
        <taxon>Neoptera</taxon>
        <taxon>Endopterygota</taxon>
        <taxon>Hymenoptera</taxon>
        <taxon>Apocrita</taxon>
        <taxon>Proctotrupomorpha</taxon>
        <taxon>Chalcidoidea</taxon>
        <taxon>Trichogrammatidae</taxon>
        <taxon>Trichogramma</taxon>
    </lineage>
</organism>
<evidence type="ECO:0000256" key="3">
    <source>
        <dbReference type="ARBA" id="ARBA00022801"/>
    </source>
</evidence>
<evidence type="ECO:0000256" key="5">
    <source>
        <dbReference type="ARBA" id="ARBA00023157"/>
    </source>
</evidence>
<reference evidence="9 10" key="1">
    <citation type="journal article" date="2024" name="bioRxiv">
        <title>A reference genome for Trichogramma kaykai: A tiny desert-dwelling parasitoid wasp with competing sex-ratio distorters.</title>
        <authorList>
            <person name="Culotta J."/>
            <person name="Lindsey A.R."/>
        </authorList>
    </citation>
    <scope>NUCLEOTIDE SEQUENCE [LARGE SCALE GENOMIC DNA]</scope>
    <source>
        <strain evidence="9 10">KSX58</strain>
    </source>
</reference>
<comment type="caution">
    <text evidence="9">The sequence shown here is derived from an EMBL/GenBank/DDBJ whole genome shotgun (WGS) entry which is preliminary data.</text>
</comment>
<dbReference type="CDD" id="cd00190">
    <property type="entry name" value="Tryp_SPc"/>
    <property type="match status" value="1"/>
</dbReference>
<dbReference type="PROSITE" id="PS00135">
    <property type="entry name" value="TRYPSIN_SER"/>
    <property type="match status" value="1"/>
</dbReference>
<evidence type="ECO:0000259" key="8">
    <source>
        <dbReference type="PROSITE" id="PS50240"/>
    </source>
</evidence>
<dbReference type="InterPro" id="IPR009003">
    <property type="entry name" value="Peptidase_S1_PA"/>
</dbReference>
<evidence type="ECO:0000313" key="9">
    <source>
        <dbReference type="EMBL" id="KAL3389474.1"/>
    </source>
</evidence>
<sequence length="256" mass="28052">MLVLALVLLCISNFENAQSSPTRSKRMVEGTEAFPGEFPYQVSIRNTFSHQHHCGGVIIHEKHVLTAAHCVDQFDPEDFEVMSGSINLKKPGPVNQVIAIHVAKNFQQPGKNDIAVLEVQDDFIFDDLTAPANLPAKNYVILEGSHAVMSGFGRTVAQGANSVLLRKAKTKISNLDLCRKMYPKNFFDDSMICTTNLGRQGICRGDSGGPLVVQGIVVGITSYTNYGCADTNYPLVFANVSQLIDFIDHSISKYKS</sequence>
<dbReference type="InterPro" id="IPR050430">
    <property type="entry name" value="Peptidase_S1"/>
</dbReference>
<dbReference type="Pfam" id="PF00089">
    <property type="entry name" value="Trypsin"/>
    <property type="match status" value="1"/>
</dbReference>
<keyword evidence="7" id="KW-0732">Signal</keyword>
<proteinExistence type="inferred from homology"/>
<dbReference type="GO" id="GO:0006508">
    <property type="term" value="P:proteolysis"/>
    <property type="evidence" value="ECO:0007669"/>
    <property type="project" value="UniProtKB-KW"/>
</dbReference>
<gene>
    <name evidence="9" type="ORF">TKK_015685</name>
</gene>
<dbReference type="InterPro" id="IPR001254">
    <property type="entry name" value="Trypsin_dom"/>
</dbReference>
<keyword evidence="10" id="KW-1185">Reference proteome</keyword>
<dbReference type="PANTHER" id="PTHR24276:SF98">
    <property type="entry name" value="FI18310P1-RELATED"/>
    <property type="match status" value="1"/>
</dbReference>
<dbReference type="GO" id="GO:0008236">
    <property type="term" value="F:serine-type peptidase activity"/>
    <property type="evidence" value="ECO:0007669"/>
    <property type="project" value="UniProtKB-KW"/>
</dbReference>
<evidence type="ECO:0000256" key="2">
    <source>
        <dbReference type="ARBA" id="ARBA00022670"/>
    </source>
</evidence>
<evidence type="ECO:0000256" key="4">
    <source>
        <dbReference type="ARBA" id="ARBA00022825"/>
    </source>
</evidence>
<dbReference type="InterPro" id="IPR033116">
    <property type="entry name" value="TRYPSIN_SER"/>
</dbReference>
<evidence type="ECO:0000256" key="7">
    <source>
        <dbReference type="SAM" id="SignalP"/>
    </source>
</evidence>
<feature type="domain" description="Peptidase S1" evidence="8">
    <location>
        <begin position="27"/>
        <end position="252"/>
    </location>
</feature>
<dbReference type="EMBL" id="JBJJXI010000123">
    <property type="protein sequence ID" value="KAL3389474.1"/>
    <property type="molecule type" value="Genomic_DNA"/>
</dbReference>
<dbReference type="InterPro" id="IPR001314">
    <property type="entry name" value="Peptidase_S1A"/>
</dbReference>
<evidence type="ECO:0000313" key="10">
    <source>
        <dbReference type="Proteomes" id="UP001627154"/>
    </source>
</evidence>
<dbReference type="Proteomes" id="UP001627154">
    <property type="component" value="Unassembled WGS sequence"/>
</dbReference>
<dbReference type="PRINTS" id="PR00722">
    <property type="entry name" value="CHYMOTRYPSIN"/>
</dbReference>
<dbReference type="Gene3D" id="2.40.10.10">
    <property type="entry name" value="Trypsin-like serine proteases"/>
    <property type="match status" value="1"/>
</dbReference>
<dbReference type="InterPro" id="IPR018114">
    <property type="entry name" value="TRYPSIN_HIS"/>
</dbReference>
<comment type="similarity">
    <text evidence="1">Belongs to the peptidase S1 family.</text>
</comment>
<accession>A0ABD2W8S9</accession>
<dbReference type="InterPro" id="IPR043504">
    <property type="entry name" value="Peptidase_S1_PA_chymotrypsin"/>
</dbReference>
<dbReference type="SUPFAM" id="SSF50494">
    <property type="entry name" value="Trypsin-like serine proteases"/>
    <property type="match status" value="1"/>
</dbReference>
<evidence type="ECO:0000256" key="1">
    <source>
        <dbReference type="ARBA" id="ARBA00007664"/>
    </source>
</evidence>
<keyword evidence="2 6" id="KW-0645">Protease</keyword>
<feature type="chain" id="PRO_5044775873" description="Peptidase S1 domain-containing protein" evidence="7">
    <location>
        <begin position="20"/>
        <end position="256"/>
    </location>
</feature>
<dbReference type="FunFam" id="2.40.10.10:FF:000068">
    <property type="entry name" value="transmembrane protease serine 2"/>
    <property type="match status" value="1"/>
</dbReference>
<dbReference type="PROSITE" id="PS50240">
    <property type="entry name" value="TRYPSIN_DOM"/>
    <property type="match status" value="1"/>
</dbReference>
<keyword evidence="4 6" id="KW-0720">Serine protease</keyword>
<keyword evidence="5" id="KW-1015">Disulfide bond</keyword>
<dbReference type="AlphaFoldDB" id="A0ABD2W8S9"/>
<name>A0ABD2W8S9_9HYME</name>
<dbReference type="PROSITE" id="PS00134">
    <property type="entry name" value="TRYPSIN_HIS"/>
    <property type="match status" value="1"/>
</dbReference>
<protein>
    <recommendedName>
        <fullName evidence="8">Peptidase S1 domain-containing protein</fullName>
    </recommendedName>
</protein>
<evidence type="ECO:0000256" key="6">
    <source>
        <dbReference type="RuleBase" id="RU363034"/>
    </source>
</evidence>
<dbReference type="PANTHER" id="PTHR24276">
    <property type="entry name" value="POLYSERASE-RELATED"/>
    <property type="match status" value="1"/>
</dbReference>
<dbReference type="SMART" id="SM00020">
    <property type="entry name" value="Tryp_SPc"/>
    <property type="match status" value="1"/>
</dbReference>